<organism evidence="1 2">
    <name type="scientific">Friedmanniomyces simplex</name>
    <dbReference type="NCBI Taxonomy" id="329884"/>
    <lineage>
        <taxon>Eukaryota</taxon>
        <taxon>Fungi</taxon>
        <taxon>Dikarya</taxon>
        <taxon>Ascomycota</taxon>
        <taxon>Pezizomycotina</taxon>
        <taxon>Dothideomycetes</taxon>
        <taxon>Dothideomycetidae</taxon>
        <taxon>Mycosphaerellales</taxon>
        <taxon>Teratosphaeriaceae</taxon>
        <taxon>Friedmanniomyces</taxon>
    </lineage>
</organism>
<sequence>MADPTQQTRVTPCPSIFGPGELRTVLDVVPHPKLTCVNIITGEFFFRQAGQPDQQKMGNIKAFVINRTMPGLRGRGIKLRNRWIQTLLDYKLIDPKNPEYSVSGALSTLYNAAGARRPIFKSIDKKLKTRRIVYIDSFQIDMAYRRGGTGTVAFDDFHKVLRQFTGVYSVRGALKLLQPDVLDPAELTATQSRGQYQWRL</sequence>
<keyword evidence="2" id="KW-1185">Reference proteome</keyword>
<evidence type="ECO:0000313" key="1">
    <source>
        <dbReference type="EMBL" id="TKA75180.1"/>
    </source>
</evidence>
<accession>A0A4U0XE98</accession>
<gene>
    <name evidence="1" type="ORF">B0A55_05167</name>
</gene>
<protein>
    <submittedName>
        <fullName evidence="1">Uncharacterized protein</fullName>
    </submittedName>
</protein>
<comment type="caution">
    <text evidence="1">The sequence shown here is derived from an EMBL/GenBank/DDBJ whole genome shotgun (WGS) entry which is preliminary data.</text>
</comment>
<evidence type="ECO:0000313" key="2">
    <source>
        <dbReference type="Proteomes" id="UP000309340"/>
    </source>
</evidence>
<dbReference type="AlphaFoldDB" id="A0A4U0XE98"/>
<reference evidence="1 2" key="1">
    <citation type="submission" date="2017-03" db="EMBL/GenBank/DDBJ databases">
        <title>Genomes of endolithic fungi from Antarctica.</title>
        <authorList>
            <person name="Coleine C."/>
            <person name="Masonjones S."/>
            <person name="Stajich J.E."/>
        </authorList>
    </citation>
    <scope>NUCLEOTIDE SEQUENCE [LARGE SCALE GENOMIC DNA]</scope>
    <source>
        <strain evidence="1 2">CCFEE 5184</strain>
    </source>
</reference>
<dbReference type="Proteomes" id="UP000309340">
    <property type="component" value="Unassembled WGS sequence"/>
</dbReference>
<feature type="non-terminal residue" evidence="1">
    <location>
        <position position="200"/>
    </location>
</feature>
<dbReference type="EMBL" id="NAJQ01000201">
    <property type="protein sequence ID" value="TKA75180.1"/>
    <property type="molecule type" value="Genomic_DNA"/>
</dbReference>
<proteinExistence type="predicted"/>
<name>A0A4U0XE98_9PEZI</name>
<dbReference type="OrthoDB" id="3813790at2759"/>